<dbReference type="InterPro" id="IPR027396">
    <property type="entry name" value="DsrEFH-like"/>
</dbReference>
<dbReference type="Gene3D" id="3.40.1260.10">
    <property type="entry name" value="DsrEFH-like"/>
    <property type="match status" value="1"/>
</dbReference>
<proteinExistence type="predicted"/>
<dbReference type="InterPro" id="IPR003787">
    <property type="entry name" value="Sulphur_relay_DsrE/F-like"/>
</dbReference>
<name>A0A3B1D9C4_9ZZZZ</name>
<reference evidence="1" key="1">
    <citation type="submission" date="2018-06" db="EMBL/GenBank/DDBJ databases">
        <authorList>
            <person name="Zhirakovskaya E."/>
        </authorList>
    </citation>
    <scope>NUCLEOTIDE SEQUENCE</scope>
</reference>
<dbReference type="AlphaFoldDB" id="A0A3B1D9C4"/>
<organism evidence="1">
    <name type="scientific">hydrothermal vent metagenome</name>
    <dbReference type="NCBI Taxonomy" id="652676"/>
    <lineage>
        <taxon>unclassified sequences</taxon>
        <taxon>metagenomes</taxon>
        <taxon>ecological metagenomes</taxon>
    </lineage>
</organism>
<evidence type="ECO:0000313" key="1">
    <source>
        <dbReference type="EMBL" id="VAX31440.1"/>
    </source>
</evidence>
<protein>
    <submittedName>
        <fullName evidence="1">Uncharacterized protein</fullName>
    </submittedName>
</protein>
<dbReference type="EMBL" id="UOGF01000075">
    <property type="protein sequence ID" value="VAX31440.1"/>
    <property type="molecule type" value="Genomic_DNA"/>
</dbReference>
<sequence>MTHYLLIESRDSFEVNDVAYFYDLASGLKERGNTVTLFLIQNGVLPARKNPSDSTLAKLATAGVHILADHLSLQERGITNSALVDGVASAELDVVIDQMADGVKTLWH</sequence>
<dbReference type="Pfam" id="PF02635">
    <property type="entry name" value="DsrE"/>
    <property type="match status" value="1"/>
</dbReference>
<accession>A0A3B1D9C4</accession>
<dbReference type="SUPFAM" id="SSF75169">
    <property type="entry name" value="DsrEFH-like"/>
    <property type="match status" value="1"/>
</dbReference>
<gene>
    <name evidence="1" type="ORF">MNBD_NITROSPIRAE01-2286</name>
</gene>